<dbReference type="RefSeq" id="WP_136959343.1">
    <property type="nucleotide sequence ID" value="NZ_CP039690.1"/>
</dbReference>
<dbReference type="InterPro" id="IPR006311">
    <property type="entry name" value="TAT_signal"/>
</dbReference>
<keyword evidence="3" id="KW-1185">Reference proteome</keyword>
<dbReference type="OrthoDB" id="7280790at2"/>
<evidence type="ECO:0000313" key="3">
    <source>
        <dbReference type="Proteomes" id="UP000298781"/>
    </source>
</evidence>
<evidence type="ECO:0000313" key="2">
    <source>
        <dbReference type="EMBL" id="QCI63886.1"/>
    </source>
</evidence>
<dbReference type="EMBL" id="CP039690">
    <property type="protein sequence ID" value="QCI63886.1"/>
    <property type="molecule type" value="Genomic_DNA"/>
</dbReference>
<dbReference type="Proteomes" id="UP000298781">
    <property type="component" value="Chromosome"/>
</dbReference>
<proteinExistence type="predicted"/>
<sequence>MALSSPIARRTLMAGSLAALMSGLAGSAASAVGTAPAASGITLFKVIGPRDEIFIGVPDAELAGLGAGAQAELISRKIAAEGQVSLWRYAVQRRVDGALVMAPMAKVGVFAAGIVRIEPFTSVYPVVAPQP</sequence>
<feature type="chain" id="PRO_5020636814" evidence="1">
    <location>
        <begin position="32"/>
        <end position="131"/>
    </location>
</feature>
<dbReference type="AlphaFoldDB" id="A0A4D7B2V7"/>
<keyword evidence="1" id="KW-0732">Signal</keyword>
<accession>A0A4D7B2V7</accession>
<feature type="signal peptide" evidence="1">
    <location>
        <begin position="1"/>
        <end position="31"/>
    </location>
</feature>
<dbReference type="KEGG" id="pstg:E8M01_06275"/>
<gene>
    <name evidence="2" type="ORF">E8M01_06275</name>
</gene>
<name>A0A4D7B2V7_9HYPH</name>
<reference evidence="2 3" key="1">
    <citation type="submission" date="2019-04" db="EMBL/GenBank/DDBJ databases">
        <title>Phreatobacter aquaticus sp. nov.</title>
        <authorList>
            <person name="Choi A."/>
        </authorList>
    </citation>
    <scope>NUCLEOTIDE SEQUENCE [LARGE SCALE GENOMIC DNA]</scope>
    <source>
        <strain evidence="2 3">KCTC 52518</strain>
    </source>
</reference>
<protein>
    <submittedName>
        <fullName evidence="2">Uncharacterized protein</fullName>
    </submittedName>
</protein>
<dbReference type="PROSITE" id="PS51318">
    <property type="entry name" value="TAT"/>
    <property type="match status" value="1"/>
</dbReference>
<evidence type="ECO:0000256" key="1">
    <source>
        <dbReference type="SAM" id="SignalP"/>
    </source>
</evidence>
<organism evidence="2 3">
    <name type="scientific">Phreatobacter stygius</name>
    <dbReference type="NCBI Taxonomy" id="1940610"/>
    <lineage>
        <taxon>Bacteria</taxon>
        <taxon>Pseudomonadati</taxon>
        <taxon>Pseudomonadota</taxon>
        <taxon>Alphaproteobacteria</taxon>
        <taxon>Hyphomicrobiales</taxon>
        <taxon>Phreatobacteraceae</taxon>
        <taxon>Phreatobacter</taxon>
    </lineage>
</organism>